<dbReference type="AlphaFoldDB" id="A0AAE9DAM8"/>
<dbReference type="EMBL" id="CP090893">
    <property type="protein sequence ID" value="ULT99930.1"/>
    <property type="molecule type" value="Genomic_DNA"/>
</dbReference>
<organism evidence="2 3">
    <name type="scientific">Caenorhabditis briggsae</name>
    <dbReference type="NCBI Taxonomy" id="6238"/>
    <lineage>
        <taxon>Eukaryota</taxon>
        <taxon>Metazoa</taxon>
        <taxon>Ecdysozoa</taxon>
        <taxon>Nematoda</taxon>
        <taxon>Chromadorea</taxon>
        <taxon>Rhabditida</taxon>
        <taxon>Rhabditina</taxon>
        <taxon>Rhabditomorpha</taxon>
        <taxon>Rhabditoidea</taxon>
        <taxon>Rhabditidae</taxon>
        <taxon>Peloderinae</taxon>
        <taxon>Caenorhabditis</taxon>
    </lineage>
</organism>
<dbReference type="Proteomes" id="UP000827892">
    <property type="component" value="Chromosome III"/>
</dbReference>
<sequence>MYNPNRSMQIAPFMISLCALSRFHCISLYPIFQLIASIIIYHRRLLSSHFFFTIFQSQRLRFLQILPPIMHPSDCLLALSAILLLTTVSHVAAVRCKCTKESETVTCTDGVCDTENGSCLMLDHPTMGIHYTCHTRGLKDGSCHNRTSKSGVSVKICGCNAPDFCNFSMWPDKSGHHHHKHHHKHHDQAQEESINSVTPISSIFSLFVSSILYFVL</sequence>
<gene>
    <name evidence="2" type="ORF">L3Y34_000890</name>
</gene>
<proteinExistence type="predicted"/>
<evidence type="ECO:0000313" key="2">
    <source>
        <dbReference type="EMBL" id="ULT99930.1"/>
    </source>
</evidence>
<feature type="transmembrane region" description="Helical" evidence="1">
    <location>
        <begin position="76"/>
        <end position="94"/>
    </location>
</feature>
<keyword evidence="1" id="KW-0472">Membrane</keyword>
<reference evidence="2 3" key="1">
    <citation type="submission" date="2022-05" db="EMBL/GenBank/DDBJ databases">
        <title>Chromosome-level reference genomes for two strains of Caenorhabditis briggsae: an improved platform for comparative genomics.</title>
        <authorList>
            <person name="Stevens L."/>
            <person name="Andersen E.C."/>
        </authorList>
    </citation>
    <scope>NUCLEOTIDE SEQUENCE [LARGE SCALE GENOMIC DNA]</scope>
    <source>
        <strain evidence="2">QX1410_ONT</strain>
        <tissue evidence="2">Whole-organism</tissue>
    </source>
</reference>
<name>A0AAE9DAM8_CAEBR</name>
<keyword evidence="1" id="KW-0812">Transmembrane</keyword>
<accession>A0AAE9DAM8</accession>
<protein>
    <submittedName>
        <fullName evidence="2">Uncharacterized protein</fullName>
    </submittedName>
</protein>
<evidence type="ECO:0000313" key="3">
    <source>
        <dbReference type="Proteomes" id="UP000827892"/>
    </source>
</evidence>
<evidence type="ECO:0000256" key="1">
    <source>
        <dbReference type="SAM" id="Phobius"/>
    </source>
</evidence>
<keyword evidence="1" id="KW-1133">Transmembrane helix</keyword>